<dbReference type="AlphaFoldDB" id="A0A5B8S4G5"/>
<name>A0A5B8S4G5_9SPHN</name>
<dbReference type="EMBL" id="CP042345">
    <property type="protein sequence ID" value="QEA16253.1"/>
    <property type="molecule type" value="Genomic_DNA"/>
</dbReference>
<organism evidence="1 2">
    <name type="scientific">Novosphingobium ginsenosidimutans</name>
    <dbReference type="NCBI Taxonomy" id="1176536"/>
    <lineage>
        <taxon>Bacteria</taxon>
        <taxon>Pseudomonadati</taxon>
        <taxon>Pseudomonadota</taxon>
        <taxon>Alphaproteobacteria</taxon>
        <taxon>Sphingomonadales</taxon>
        <taxon>Sphingomonadaceae</taxon>
        <taxon>Novosphingobium</taxon>
    </lineage>
</organism>
<dbReference type="RefSeq" id="WP_147090334.1">
    <property type="nucleotide sequence ID" value="NZ_BAABJD010000006.1"/>
</dbReference>
<keyword evidence="2" id="KW-1185">Reference proteome</keyword>
<gene>
    <name evidence="1" type="ORF">FRF71_08975</name>
</gene>
<evidence type="ECO:0000313" key="1">
    <source>
        <dbReference type="EMBL" id="QEA16253.1"/>
    </source>
</evidence>
<dbReference type="Proteomes" id="UP000321172">
    <property type="component" value="Chromosome"/>
</dbReference>
<protein>
    <submittedName>
        <fullName evidence="1">Uncharacterized protein</fullName>
    </submittedName>
</protein>
<accession>A0A5B8S4G5</accession>
<dbReference type="KEGG" id="ngf:FRF71_08975"/>
<reference evidence="1 2" key="1">
    <citation type="journal article" date="2013" name="J. Microbiol. Biotechnol.">
        <title>Novosphingobium ginsenosidimutans sp. nov., with the ability to convert ginsenoside.</title>
        <authorList>
            <person name="Kim J.K."/>
            <person name="He D."/>
            <person name="Liu Q.M."/>
            <person name="Park H.Y."/>
            <person name="Jung M.S."/>
            <person name="Yoon M.H."/>
            <person name="Kim S.C."/>
            <person name="Im W.T."/>
        </authorList>
    </citation>
    <scope>NUCLEOTIDE SEQUENCE [LARGE SCALE GENOMIC DNA]</scope>
    <source>
        <strain evidence="1 2">FW-6</strain>
    </source>
</reference>
<proteinExistence type="predicted"/>
<sequence>MNRPRTRRGEPLIALGAVLLAWVGLRVALWEEITLPALPAPVAQADTKVAPPFVPRVNPATPALAAPIPSTVRALPAALSPLAPPPTLIARPVSPAAAPGLPPGFAPVSGADQTARVAAAHQLAWMAGVAQLPLPQFVVERMNAREQGAGLVPAEAREARGGPLSTKRWSVDGWLLLREGGVTTTAAGLPSPSYGASQTGAVIRYRITPGSAHRPALYLRATSAVQAPRGEELALGLAARPAARIPIAFQAELRATQQVSGTIWRPAVAAVTELPRFELPAGLSGEVYAQAGYVGGPGKTAFVDGQLRIERRLARLRRGELRAGLGAWGGAQKGANRLDVGPSATLDFPVGSGQARVSADWRLRAAGNAAPKSGPAITLSAGF</sequence>
<evidence type="ECO:0000313" key="2">
    <source>
        <dbReference type="Proteomes" id="UP000321172"/>
    </source>
</evidence>
<dbReference type="OrthoDB" id="7427399at2"/>